<organism evidence="2 3">
    <name type="scientific">Tanacetum coccineum</name>
    <dbReference type="NCBI Taxonomy" id="301880"/>
    <lineage>
        <taxon>Eukaryota</taxon>
        <taxon>Viridiplantae</taxon>
        <taxon>Streptophyta</taxon>
        <taxon>Embryophyta</taxon>
        <taxon>Tracheophyta</taxon>
        <taxon>Spermatophyta</taxon>
        <taxon>Magnoliopsida</taxon>
        <taxon>eudicotyledons</taxon>
        <taxon>Gunneridae</taxon>
        <taxon>Pentapetalae</taxon>
        <taxon>asterids</taxon>
        <taxon>campanulids</taxon>
        <taxon>Asterales</taxon>
        <taxon>Asteraceae</taxon>
        <taxon>Asteroideae</taxon>
        <taxon>Anthemideae</taxon>
        <taxon>Anthemidinae</taxon>
        <taxon>Tanacetum</taxon>
    </lineage>
</organism>
<gene>
    <name evidence="2" type="ORF">Tco_1132831</name>
</gene>
<proteinExistence type="predicted"/>
<feature type="compositionally biased region" description="Polar residues" evidence="1">
    <location>
        <begin position="1"/>
        <end position="25"/>
    </location>
</feature>
<evidence type="ECO:0000256" key="1">
    <source>
        <dbReference type="SAM" id="MobiDB-lite"/>
    </source>
</evidence>
<reference evidence="2" key="2">
    <citation type="submission" date="2022-01" db="EMBL/GenBank/DDBJ databases">
        <authorList>
            <person name="Yamashiro T."/>
            <person name="Shiraishi A."/>
            <person name="Satake H."/>
            <person name="Nakayama K."/>
        </authorList>
    </citation>
    <scope>NUCLEOTIDE SEQUENCE</scope>
</reference>
<dbReference type="EMBL" id="BQNB010021825">
    <property type="protein sequence ID" value="GJU10435.1"/>
    <property type="molecule type" value="Genomic_DNA"/>
</dbReference>
<reference evidence="2" key="1">
    <citation type="journal article" date="2022" name="Int. J. Mol. Sci.">
        <title>Draft Genome of Tanacetum Coccineum: Genomic Comparison of Closely Related Tanacetum-Family Plants.</title>
        <authorList>
            <person name="Yamashiro T."/>
            <person name="Shiraishi A."/>
            <person name="Nakayama K."/>
            <person name="Satake H."/>
        </authorList>
    </citation>
    <scope>NUCLEOTIDE SEQUENCE</scope>
</reference>
<feature type="region of interest" description="Disordered" evidence="1">
    <location>
        <begin position="1"/>
        <end position="26"/>
    </location>
</feature>
<keyword evidence="3" id="KW-1185">Reference proteome</keyword>
<evidence type="ECO:0000313" key="2">
    <source>
        <dbReference type="EMBL" id="GJU10435.1"/>
    </source>
</evidence>
<protein>
    <submittedName>
        <fullName evidence="2">Uncharacterized protein</fullName>
    </submittedName>
</protein>
<dbReference type="Proteomes" id="UP001151760">
    <property type="component" value="Unassembled WGS sequence"/>
</dbReference>
<comment type="caution">
    <text evidence="2">The sequence shown here is derived from an EMBL/GenBank/DDBJ whole genome shotgun (WGS) entry which is preliminary data.</text>
</comment>
<evidence type="ECO:0000313" key="3">
    <source>
        <dbReference type="Proteomes" id="UP001151760"/>
    </source>
</evidence>
<name>A0ABQ5JEE7_9ASTR</name>
<accession>A0ABQ5JEE7</accession>
<sequence>MKVGMTQGTSLNRSRQSLPQDVPSTSERRLIELENQVQRLIEVHLAPKQPIQVNKIASSCEICSDPHDTQYCMEIPSKLFLSTRSYPMEDPQCSSCIHSLINAIMICPEEPNKSCDNKSDNKNRDAKFVLIHGKKVKKAFETKRLNCLKANGTLLCHKIHNLLDFIRKEVELKKGDEDRGAIGKVKKAFETNILSLKEASEIFPEGDADDIKSHDVNFVLIHGEKVKKAFETNRLLLVEAINIFHEGDADDIKSRDVNFVLIHGEKVKKAFETNRLLLVEAINIFHIMVAEIVSYPMVTTEIVTYAMVTVELVTNAMVAFLLELEEVNDLRLDHPVSKPKQCMISNGDCSFGDRCNGGFLLELEELKDLLLDHRVSKPKQSTIEFVIAENDVPAAGAALHFTGTVVFSRLTYISDVSSS</sequence>